<feature type="binding site" evidence="3">
    <location>
        <position position="257"/>
    </location>
    <ligand>
        <name>substrate</name>
    </ligand>
</feature>
<keyword evidence="1 4" id="KW-0732">Signal</keyword>
<dbReference type="EMBL" id="RRCT01000001">
    <property type="protein sequence ID" value="RQW76038.1"/>
    <property type="molecule type" value="Genomic_DNA"/>
</dbReference>
<evidence type="ECO:0000256" key="4">
    <source>
        <dbReference type="SAM" id="SignalP"/>
    </source>
</evidence>
<dbReference type="NCBIfam" id="NF037995">
    <property type="entry name" value="TRAP_S1"/>
    <property type="match status" value="1"/>
</dbReference>
<gene>
    <name evidence="5" type="ORF">EBB45_00330</name>
</gene>
<sequence>MGGSSLKKLSLIMGMIFVLLLAGCLNAQDAPSNSSSSGEAKDESDGKVYNWKMVSTWGGGSLQYEYDQYFVNLVDKLSDGRLKIKLHAAGELAPATEVLNMVNTGTVEMGSDWPSYWTGTNTAFDLLGSQAMGLTNWDYLLWIEQAGGREIYNEIYGKYNTVYFPTSISGMESGIRSNKPIKSIADFKGLKIRMAGLIQSELIQQLGATPVTLATTEVYEALQRGVVDGAEYSAPQADEMLKVHEVTDYWLTPGFHQTSSVYGVMVNKEEWKALPDDLKAVIEEASKSALLSLTADYTYGDSQAAIRIADSGITLTQLPQADLEKIREIKNGIVKKLASENPDYEKVLQSQVDYLKSYERYRDMQGEWNFGSNAIIPK</sequence>
<protein>
    <submittedName>
        <fullName evidence="5">ABC transporter substrate-binding protein</fullName>
    </submittedName>
</protein>
<name>A0A3N9UL67_9BACI</name>
<dbReference type="InterPro" id="IPR038404">
    <property type="entry name" value="TRAP_DctP_sf"/>
</dbReference>
<dbReference type="PROSITE" id="PS51257">
    <property type="entry name" value="PROKAR_LIPOPROTEIN"/>
    <property type="match status" value="1"/>
</dbReference>
<dbReference type="InterPro" id="IPR026289">
    <property type="entry name" value="SBP_TakP-like"/>
</dbReference>
<dbReference type="GO" id="GO:0055085">
    <property type="term" value="P:transmembrane transport"/>
    <property type="evidence" value="ECO:0007669"/>
    <property type="project" value="InterPro"/>
</dbReference>
<dbReference type="GO" id="GO:0046872">
    <property type="term" value="F:metal ion binding"/>
    <property type="evidence" value="ECO:0007669"/>
    <property type="project" value="UniProtKB-KW"/>
</dbReference>
<dbReference type="SUPFAM" id="SSF53850">
    <property type="entry name" value="Periplasmic binding protein-like II"/>
    <property type="match status" value="1"/>
</dbReference>
<dbReference type="PANTHER" id="PTHR33376">
    <property type="match status" value="1"/>
</dbReference>
<dbReference type="GO" id="GO:0031317">
    <property type="term" value="C:tripartite ATP-independent periplasmic transporter complex"/>
    <property type="evidence" value="ECO:0007669"/>
    <property type="project" value="InterPro"/>
</dbReference>
<feature type="binding site" evidence="3">
    <location>
        <position position="232"/>
    </location>
    <ligand>
        <name>Na(+)</name>
        <dbReference type="ChEBI" id="CHEBI:29101"/>
    </ligand>
</feature>
<proteinExistence type="predicted"/>
<feature type="binding site" evidence="3">
    <location>
        <position position="231"/>
    </location>
    <ligand>
        <name>substrate</name>
    </ligand>
</feature>
<feature type="signal peptide" evidence="4">
    <location>
        <begin position="1"/>
        <end position="27"/>
    </location>
</feature>
<keyword evidence="6" id="KW-1185">Reference proteome</keyword>
<dbReference type="Pfam" id="PF03480">
    <property type="entry name" value="DctP"/>
    <property type="match status" value="1"/>
</dbReference>
<evidence type="ECO:0000313" key="5">
    <source>
        <dbReference type="EMBL" id="RQW76038.1"/>
    </source>
</evidence>
<reference evidence="5 6" key="1">
    <citation type="journal article" date="2013" name="J. Microbiol.">
        <title>Lysinibacillus chungkukjangi sp. nov., isolated from Chungkukjang, Korean fermented soybean food.</title>
        <authorList>
            <person name="Kim S.J."/>
            <person name="Jang Y.H."/>
            <person name="Hamada M."/>
            <person name="Ahn J.H."/>
            <person name="Weon H.Y."/>
            <person name="Suzuki K."/>
            <person name="Whang K.S."/>
            <person name="Kwon S.W."/>
        </authorList>
    </citation>
    <scope>NUCLEOTIDE SEQUENCE [LARGE SCALE GENOMIC DNA]</scope>
    <source>
        <strain evidence="5 6">MCCC 1A12701</strain>
    </source>
</reference>
<feature type="binding site" evidence="2">
    <location>
        <position position="172"/>
    </location>
    <ligand>
        <name>substrate</name>
    </ligand>
</feature>
<evidence type="ECO:0000313" key="6">
    <source>
        <dbReference type="Proteomes" id="UP000274033"/>
    </source>
</evidence>
<evidence type="ECO:0000256" key="3">
    <source>
        <dbReference type="PIRSR" id="PIRSR039026-2"/>
    </source>
</evidence>
<comment type="caution">
    <text evidence="5">The sequence shown here is derived from an EMBL/GenBank/DDBJ whole genome shotgun (WGS) entry which is preliminary data.</text>
</comment>
<dbReference type="Gene3D" id="3.40.190.10">
    <property type="entry name" value="Periplasmic binding protein-like II"/>
    <property type="match status" value="1"/>
</dbReference>
<evidence type="ECO:0000256" key="1">
    <source>
        <dbReference type="ARBA" id="ARBA00022729"/>
    </source>
</evidence>
<dbReference type="Gene3D" id="3.40.190.170">
    <property type="entry name" value="Bacterial extracellular solute-binding protein, family 7"/>
    <property type="match status" value="1"/>
</dbReference>
<evidence type="ECO:0000256" key="2">
    <source>
        <dbReference type="PIRSR" id="PIRSR039026-1"/>
    </source>
</evidence>
<dbReference type="InterPro" id="IPR018389">
    <property type="entry name" value="DctP_fam"/>
</dbReference>
<dbReference type="PANTHER" id="PTHR33376:SF5">
    <property type="entry name" value="EXTRACYTOPLASMIC SOLUTE RECEPTOR PROTEIN"/>
    <property type="match status" value="1"/>
</dbReference>
<dbReference type="AlphaFoldDB" id="A0A3N9UL67"/>
<feature type="chain" id="PRO_5039408660" evidence="4">
    <location>
        <begin position="28"/>
        <end position="378"/>
    </location>
</feature>
<dbReference type="PIRSF" id="PIRSF039026">
    <property type="entry name" value="SiaP"/>
    <property type="match status" value="1"/>
</dbReference>
<organism evidence="5 6">
    <name type="scientific">Lysinibacillus composti</name>
    <dbReference type="NCBI Taxonomy" id="720633"/>
    <lineage>
        <taxon>Bacteria</taxon>
        <taxon>Bacillati</taxon>
        <taxon>Bacillota</taxon>
        <taxon>Bacilli</taxon>
        <taxon>Bacillales</taxon>
        <taxon>Bacillaceae</taxon>
        <taxon>Lysinibacillus</taxon>
    </lineage>
</organism>
<accession>A0A3N9UL67</accession>
<dbReference type="Proteomes" id="UP000274033">
    <property type="component" value="Unassembled WGS sequence"/>
</dbReference>
<keyword evidence="3" id="KW-0479">Metal-binding</keyword>
<feature type="binding site" evidence="2">
    <location>
        <position position="193"/>
    </location>
    <ligand>
        <name>substrate</name>
    </ligand>
</feature>